<dbReference type="AlphaFoldDB" id="A0A3S3T5F1"/>
<evidence type="ECO:0000313" key="3">
    <source>
        <dbReference type="Proteomes" id="UP000288587"/>
    </source>
</evidence>
<dbReference type="EMBL" id="SACM01000004">
    <property type="protein sequence ID" value="RVT83707.1"/>
    <property type="molecule type" value="Genomic_DNA"/>
</dbReference>
<feature type="region of interest" description="Disordered" evidence="1">
    <location>
        <begin position="1"/>
        <end position="49"/>
    </location>
</feature>
<dbReference type="Proteomes" id="UP000288587">
    <property type="component" value="Unassembled WGS sequence"/>
</dbReference>
<comment type="caution">
    <text evidence="2">The sequence shown here is derived from an EMBL/GenBank/DDBJ whole genome shotgun (WGS) entry which is preliminary data.</text>
</comment>
<keyword evidence="3" id="KW-1185">Reference proteome</keyword>
<organism evidence="2 3">
    <name type="scientific">Inhella crocodyli</name>
    <dbReference type="NCBI Taxonomy" id="2499851"/>
    <lineage>
        <taxon>Bacteria</taxon>
        <taxon>Pseudomonadati</taxon>
        <taxon>Pseudomonadota</taxon>
        <taxon>Betaproteobacteria</taxon>
        <taxon>Burkholderiales</taxon>
        <taxon>Sphaerotilaceae</taxon>
        <taxon>Inhella</taxon>
    </lineage>
</organism>
<sequence>MALGRASTAQTPASGPAQGTEFRPPPAPARHAPEATGPLAGVMSGTLRPKADSDTRFVIFSAFRGLKGCSRDEFSAVRVSVDDVREEGCLLVPVSDRRSLQVRWADGRVVRYSEVEWTLQTNPR</sequence>
<name>A0A3S3T5F1_9BURK</name>
<dbReference type="RefSeq" id="WP_127683671.1">
    <property type="nucleotide sequence ID" value="NZ_SACM01000004.1"/>
</dbReference>
<proteinExistence type="predicted"/>
<reference evidence="2 3" key="1">
    <citation type="submission" date="2019-01" db="EMBL/GenBank/DDBJ databases">
        <authorList>
            <person name="Chen W.-M."/>
        </authorList>
    </citation>
    <scope>NUCLEOTIDE SEQUENCE [LARGE SCALE GENOMIC DNA]</scope>
    <source>
        <strain evidence="2 3">CCP-18</strain>
    </source>
</reference>
<protein>
    <submittedName>
        <fullName evidence="2">Uncharacterized protein</fullName>
    </submittedName>
</protein>
<accession>A0A3S3T5F1</accession>
<evidence type="ECO:0000256" key="1">
    <source>
        <dbReference type="SAM" id="MobiDB-lite"/>
    </source>
</evidence>
<evidence type="ECO:0000313" key="2">
    <source>
        <dbReference type="EMBL" id="RVT83707.1"/>
    </source>
</evidence>
<gene>
    <name evidence="2" type="ORF">EOD73_14115</name>
</gene>